<keyword evidence="4" id="KW-1185">Reference proteome</keyword>
<keyword evidence="1" id="KW-1133">Transmembrane helix</keyword>
<keyword evidence="2" id="KW-0732">Signal</keyword>
<dbReference type="AlphaFoldDB" id="A0AAW0JZL5"/>
<evidence type="ECO:0000256" key="1">
    <source>
        <dbReference type="SAM" id="Phobius"/>
    </source>
</evidence>
<dbReference type="Pfam" id="PF03140">
    <property type="entry name" value="DUF247"/>
    <property type="match status" value="1"/>
</dbReference>
<dbReference type="InterPro" id="IPR004158">
    <property type="entry name" value="DUF247_pln"/>
</dbReference>
<evidence type="ECO:0000256" key="2">
    <source>
        <dbReference type="SAM" id="SignalP"/>
    </source>
</evidence>
<evidence type="ECO:0000313" key="4">
    <source>
        <dbReference type="Proteomes" id="UP000237347"/>
    </source>
</evidence>
<keyword evidence="1" id="KW-0472">Membrane</keyword>
<dbReference type="PANTHER" id="PTHR31170">
    <property type="entry name" value="BNAC04G53230D PROTEIN"/>
    <property type="match status" value="1"/>
</dbReference>
<dbReference type="EMBL" id="PKMF04000424">
    <property type="protein sequence ID" value="KAK7832489.1"/>
    <property type="molecule type" value="Genomic_DNA"/>
</dbReference>
<reference evidence="3 4" key="1">
    <citation type="journal article" date="2018" name="Sci. Data">
        <title>The draft genome sequence of cork oak.</title>
        <authorList>
            <person name="Ramos A.M."/>
            <person name="Usie A."/>
            <person name="Barbosa P."/>
            <person name="Barros P.M."/>
            <person name="Capote T."/>
            <person name="Chaves I."/>
            <person name="Simoes F."/>
            <person name="Abreu I."/>
            <person name="Carrasquinho I."/>
            <person name="Faro C."/>
            <person name="Guimaraes J.B."/>
            <person name="Mendonca D."/>
            <person name="Nobrega F."/>
            <person name="Rodrigues L."/>
            <person name="Saibo N.J.M."/>
            <person name="Varela M.C."/>
            <person name="Egas C."/>
            <person name="Matos J."/>
            <person name="Miguel C.M."/>
            <person name="Oliveira M.M."/>
            <person name="Ricardo C.P."/>
            <person name="Goncalves S."/>
        </authorList>
    </citation>
    <scope>NUCLEOTIDE SEQUENCE [LARGE SCALE GENOMIC DNA]</scope>
    <source>
        <strain evidence="4">cv. HL8</strain>
    </source>
</reference>
<sequence>MRPPLTLYQIMVAFIALMFSDEVSCEDGLNRNLGFGSRDGHIIDVGHLHYHGIIEHWLGNDVEVVDLFNCLCQEVVFDINDSYLSHFSEDVNRYYDHKWNAWCASLRHNYFCNPWAIISLVVVVFLLLITFT</sequence>
<dbReference type="Proteomes" id="UP000237347">
    <property type="component" value="Unassembled WGS sequence"/>
</dbReference>
<name>A0AAW0JZL5_QUESU</name>
<feature type="chain" id="PRO_5043609246" evidence="2">
    <location>
        <begin position="26"/>
        <end position="132"/>
    </location>
</feature>
<feature type="transmembrane region" description="Helical" evidence="1">
    <location>
        <begin position="114"/>
        <end position="131"/>
    </location>
</feature>
<comment type="caution">
    <text evidence="3">The sequence shown here is derived from an EMBL/GenBank/DDBJ whole genome shotgun (WGS) entry which is preliminary data.</text>
</comment>
<proteinExistence type="predicted"/>
<protein>
    <submittedName>
        <fullName evidence="3">Upf0481 protein</fullName>
    </submittedName>
</protein>
<evidence type="ECO:0000313" key="3">
    <source>
        <dbReference type="EMBL" id="KAK7832489.1"/>
    </source>
</evidence>
<gene>
    <name evidence="3" type="ORF">CFP56_026501</name>
</gene>
<dbReference type="PANTHER" id="PTHR31170:SF25">
    <property type="entry name" value="BNAA09G04570D PROTEIN"/>
    <property type="match status" value="1"/>
</dbReference>
<accession>A0AAW0JZL5</accession>
<organism evidence="3 4">
    <name type="scientific">Quercus suber</name>
    <name type="common">Cork oak</name>
    <dbReference type="NCBI Taxonomy" id="58331"/>
    <lineage>
        <taxon>Eukaryota</taxon>
        <taxon>Viridiplantae</taxon>
        <taxon>Streptophyta</taxon>
        <taxon>Embryophyta</taxon>
        <taxon>Tracheophyta</taxon>
        <taxon>Spermatophyta</taxon>
        <taxon>Magnoliopsida</taxon>
        <taxon>eudicotyledons</taxon>
        <taxon>Gunneridae</taxon>
        <taxon>Pentapetalae</taxon>
        <taxon>rosids</taxon>
        <taxon>fabids</taxon>
        <taxon>Fagales</taxon>
        <taxon>Fagaceae</taxon>
        <taxon>Quercus</taxon>
    </lineage>
</organism>
<feature type="signal peptide" evidence="2">
    <location>
        <begin position="1"/>
        <end position="25"/>
    </location>
</feature>
<keyword evidence="1" id="KW-0812">Transmembrane</keyword>